<accession>A0ACB8UCE3</accession>
<reference evidence="1" key="1">
    <citation type="journal article" date="2021" name="Environ. Microbiol.">
        <title>Gene family expansions and transcriptome signatures uncover fungal adaptations to wood decay.</title>
        <authorList>
            <person name="Hage H."/>
            <person name="Miyauchi S."/>
            <person name="Viragh M."/>
            <person name="Drula E."/>
            <person name="Min B."/>
            <person name="Chaduli D."/>
            <person name="Navarro D."/>
            <person name="Favel A."/>
            <person name="Norest M."/>
            <person name="Lesage-Meessen L."/>
            <person name="Balint B."/>
            <person name="Merenyi Z."/>
            <person name="de Eugenio L."/>
            <person name="Morin E."/>
            <person name="Martinez A.T."/>
            <person name="Baldrian P."/>
            <person name="Stursova M."/>
            <person name="Martinez M.J."/>
            <person name="Novotny C."/>
            <person name="Magnuson J.K."/>
            <person name="Spatafora J.W."/>
            <person name="Maurice S."/>
            <person name="Pangilinan J."/>
            <person name="Andreopoulos W."/>
            <person name="LaButti K."/>
            <person name="Hundley H."/>
            <person name="Na H."/>
            <person name="Kuo A."/>
            <person name="Barry K."/>
            <person name="Lipzen A."/>
            <person name="Henrissat B."/>
            <person name="Riley R."/>
            <person name="Ahrendt S."/>
            <person name="Nagy L.G."/>
            <person name="Grigoriev I.V."/>
            <person name="Martin F."/>
            <person name="Rosso M.N."/>
        </authorList>
    </citation>
    <scope>NUCLEOTIDE SEQUENCE</scope>
    <source>
        <strain evidence="1">CBS 384.51</strain>
    </source>
</reference>
<organism evidence="1 2">
    <name type="scientific">Irpex rosettiformis</name>
    <dbReference type="NCBI Taxonomy" id="378272"/>
    <lineage>
        <taxon>Eukaryota</taxon>
        <taxon>Fungi</taxon>
        <taxon>Dikarya</taxon>
        <taxon>Basidiomycota</taxon>
        <taxon>Agaricomycotina</taxon>
        <taxon>Agaricomycetes</taxon>
        <taxon>Polyporales</taxon>
        <taxon>Irpicaceae</taxon>
        <taxon>Irpex</taxon>
    </lineage>
</organism>
<evidence type="ECO:0000313" key="1">
    <source>
        <dbReference type="EMBL" id="KAI0091898.1"/>
    </source>
</evidence>
<gene>
    <name evidence="1" type="ORF">BDY19DRAFT_566874</name>
</gene>
<dbReference type="Proteomes" id="UP001055072">
    <property type="component" value="Unassembled WGS sequence"/>
</dbReference>
<proteinExistence type="predicted"/>
<dbReference type="EMBL" id="MU274904">
    <property type="protein sequence ID" value="KAI0091898.1"/>
    <property type="molecule type" value="Genomic_DNA"/>
</dbReference>
<protein>
    <submittedName>
        <fullName evidence="1">Uncharacterized protein</fullName>
    </submittedName>
</protein>
<keyword evidence="2" id="KW-1185">Reference proteome</keyword>
<sequence length="151" mass="17292">MRGNIGGNEATEALTRVIRQRFSIDLENPYKLHVWVFVNRKGLQKAIKHSHIIGPNGSFDLDKFIYGLNQTRHHSAILVYVRAAKEAANQKISAYLEEEVKFLQTSYIIFGDCYHNGYAPVLKDLTAEGYRNKLVLLEGYIEDMPTLFCNQ</sequence>
<comment type="caution">
    <text evidence="1">The sequence shown here is derived from an EMBL/GenBank/DDBJ whole genome shotgun (WGS) entry which is preliminary data.</text>
</comment>
<evidence type="ECO:0000313" key="2">
    <source>
        <dbReference type="Proteomes" id="UP001055072"/>
    </source>
</evidence>
<name>A0ACB8UCE3_9APHY</name>